<dbReference type="InterPro" id="IPR041657">
    <property type="entry name" value="HTH_17"/>
</dbReference>
<sequence>MNPTAELAAQRATAPATYSLDETAAIVGLPRSTTYDAIRRGDLPSIRIGRRLRVPAAQLWRLLDGEA</sequence>
<reference evidence="2 3" key="1">
    <citation type="submission" date="2019-07" db="EMBL/GenBank/DDBJ databases">
        <title>Whole genome shotgun sequence of Microbacterium aerolatum NBRC 103071.</title>
        <authorList>
            <person name="Hosoyama A."/>
            <person name="Uohara A."/>
            <person name="Ohji S."/>
            <person name="Ichikawa N."/>
        </authorList>
    </citation>
    <scope>NUCLEOTIDE SEQUENCE [LARGE SCALE GENOMIC DNA]</scope>
    <source>
        <strain evidence="2 3">NBRC 103071</strain>
    </source>
</reference>
<dbReference type="Proteomes" id="UP000321225">
    <property type="component" value="Unassembled WGS sequence"/>
</dbReference>
<dbReference type="EMBL" id="BJUW01000003">
    <property type="protein sequence ID" value="GEK85692.1"/>
    <property type="molecule type" value="Genomic_DNA"/>
</dbReference>
<dbReference type="NCBIfam" id="TIGR01764">
    <property type="entry name" value="excise"/>
    <property type="match status" value="1"/>
</dbReference>
<comment type="caution">
    <text evidence="2">The sequence shown here is derived from an EMBL/GenBank/DDBJ whole genome shotgun (WGS) entry which is preliminary data.</text>
</comment>
<evidence type="ECO:0000313" key="3">
    <source>
        <dbReference type="Proteomes" id="UP000321225"/>
    </source>
</evidence>
<evidence type="ECO:0000313" key="2">
    <source>
        <dbReference type="EMBL" id="GEK85692.1"/>
    </source>
</evidence>
<proteinExistence type="predicted"/>
<dbReference type="AlphaFoldDB" id="A0A511AC90"/>
<dbReference type="InterPro" id="IPR010093">
    <property type="entry name" value="SinI_DNA-bd"/>
</dbReference>
<gene>
    <name evidence="2" type="ORF">MAE01_08680</name>
</gene>
<name>A0A511AC90_9MICO</name>
<evidence type="ECO:0000259" key="1">
    <source>
        <dbReference type="Pfam" id="PF12728"/>
    </source>
</evidence>
<dbReference type="Pfam" id="PF12728">
    <property type="entry name" value="HTH_17"/>
    <property type="match status" value="1"/>
</dbReference>
<dbReference type="GO" id="GO:0003677">
    <property type="term" value="F:DNA binding"/>
    <property type="evidence" value="ECO:0007669"/>
    <property type="project" value="InterPro"/>
</dbReference>
<protein>
    <recommendedName>
        <fullName evidence="1">Helix-turn-helix domain-containing protein</fullName>
    </recommendedName>
</protein>
<feature type="domain" description="Helix-turn-helix" evidence="1">
    <location>
        <begin position="18"/>
        <end position="59"/>
    </location>
</feature>
<organism evidence="2 3">
    <name type="scientific">Microbacterium aerolatum</name>
    <dbReference type="NCBI Taxonomy" id="153731"/>
    <lineage>
        <taxon>Bacteria</taxon>
        <taxon>Bacillati</taxon>
        <taxon>Actinomycetota</taxon>
        <taxon>Actinomycetes</taxon>
        <taxon>Micrococcales</taxon>
        <taxon>Microbacteriaceae</taxon>
        <taxon>Microbacterium</taxon>
    </lineage>
</organism>
<dbReference type="RefSeq" id="WP_147038323.1">
    <property type="nucleotide sequence ID" value="NZ_BJUW01000003.1"/>
</dbReference>
<keyword evidence="3" id="KW-1185">Reference proteome</keyword>
<dbReference type="OrthoDB" id="4871899at2"/>
<accession>A0A511AC90</accession>